<dbReference type="CDD" id="cd08646">
    <property type="entry name" value="FMT_core_Met-tRNA-FMT_N"/>
    <property type="match status" value="1"/>
</dbReference>
<dbReference type="Gene3D" id="3.40.50.12230">
    <property type="match status" value="1"/>
</dbReference>
<feature type="domain" description="Formyl transferase N-terminal" evidence="6">
    <location>
        <begin position="3"/>
        <end position="174"/>
    </location>
</feature>
<sequence length="326" mass="35400">MKLLFAGTPEVAVPSLKALAADDDFEIVAVLTRPDAPRGRGRRLVPSPVKRAAEQLKIPVLESNPSDPQFVEILKSTGAEIAAVVAYGRILRENVLDALPFGWYNLHFSLLPQWRGAAPVQRAIWAGDSLSGATVFRITKGLDDGPIVAQSTAEIGKHETAGSLLNRLSIDGSHLLAMSLQAVVAGRARPEQQEQGVFEKAEKITVDDAHIDFHAPAYAVERQIRACTPEPGAWGHLHVKADPGENVLLMHVLDAREATYLPNEAPQELQGKVLQSGELLTSKKHVWVGTMTNPLELRQVKLQGRKAMDAAAWARGAHLAENAYID</sequence>
<dbReference type="InterPro" id="IPR005794">
    <property type="entry name" value="Fmt"/>
</dbReference>
<dbReference type="InterPro" id="IPR011034">
    <property type="entry name" value="Formyl_transferase-like_C_sf"/>
</dbReference>
<reference evidence="8 9" key="1">
    <citation type="journal article" date="2017" name="BMC Genomics">
        <title>Comparative genomic and phylogenomic analyses of the Bifidobacteriaceae family.</title>
        <authorList>
            <person name="Lugli G.A."/>
            <person name="Milani C."/>
            <person name="Turroni F."/>
            <person name="Duranti S."/>
            <person name="Mancabelli L."/>
            <person name="Mangifesta M."/>
            <person name="Ferrario C."/>
            <person name="Modesto M."/>
            <person name="Mattarelli P."/>
            <person name="Jiri K."/>
            <person name="van Sinderen D."/>
            <person name="Ventura M."/>
        </authorList>
    </citation>
    <scope>NUCLEOTIDE SEQUENCE [LARGE SCALE GENOMIC DNA]</scope>
    <source>
        <strain evidence="8 9">LMG 28769</strain>
    </source>
</reference>
<accession>A0A261G2T6</accession>
<dbReference type="EC" id="2.1.2.9" evidence="2 5"/>
<dbReference type="GO" id="GO:0005829">
    <property type="term" value="C:cytosol"/>
    <property type="evidence" value="ECO:0007669"/>
    <property type="project" value="TreeGrafter"/>
</dbReference>
<evidence type="ECO:0000256" key="4">
    <source>
        <dbReference type="ARBA" id="ARBA00022917"/>
    </source>
</evidence>
<dbReference type="SUPFAM" id="SSF53328">
    <property type="entry name" value="Formyltransferase"/>
    <property type="match status" value="1"/>
</dbReference>
<evidence type="ECO:0000259" key="7">
    <source>
        <dbReference type="Pfam" id="PF02911"/>
    </source>
</evidence>
<dbReference type="Pfam" id="PF00551">
    <property type="entry name" value="Formyl_trans_N"/>
    <property type="match status" value="1"/>
</dbReference>
<feature type="binding site" evidence="5">
    <location>
        <begin position="109"/>
        <end position="112"/>
    </location>
    <ligand>
        <name>(6S)-5,6,7,8-tetrahydrofolate</name>
        <dbReference type="ChEBI" id="CHEBI:57453"/>
    </ligand>
</feature>
<dbReference type="AlphaFoldDB" id="A0A261G2T6"/>
<feature type="domain" description="Formyl transferase C-terminal" evidence="7">
    <location>
        <begin position="203"/>
        <end position="317"/>
    </location>
</feature>
<keyword evidence="9" id="KW-1185">Reference proteome</keyword>
<evidence type="ECO:0000256" key="3">
    <source>
        <dbReference type="ARBA" id="ARBA00022679"/>
    </source>
</evidence>
<dbReference type="Pfam" id="PF02911">
    <property type="entry name" value="Formyl_trans_C"/>
    <property type="match status" value="1"/>
</dbReference>
<dbReference type="HAMAP" id="MF_00182">
    <property type="entry name" value="Formyl_trans"/>
    <property type="match status" value="1"/>
</dbReference>
<dbReference type="InterPro" id="IPR036477">
    <property type="entry name" value="Formyl_transf_N_sf"/>
</dbReference>
<dbReference type="Proteomes" id="UP000216451">
    <property type="component" value="Unassembled WGS sequence"/>
</dbReference>
<keyword evidence="3 5" id="KW-0808">Transferase</keyword>
<dbReference type="InterPro" id="IPR002376">
    <property type="entry name" value="Formyl_transf_N"/>
</dbReference>
<dbReference type="RefSeq" id="WP_094694692.1">
    <property type="nucleotide sequence ID" value="NZ_JBDNSG010000018.1"/>
</dbReference>
<dbReference type="NCBIfam" id="TIGR00460">
    <property type="entry name" value="fmt"/>
    <property type="match status" value="1"/>
</dbReference>
<evidence type="ECO:0000256" key="1">
    <source>
        <dbReference type="ARBA" id="ARBA00010699"/>
    </source>
</evidence>
<comment type="similarity">
    <text evidence="1 5">Belongs to the Fmt family.</text>
</comment>
<dbReference type="SUPFAM" id="SSF50486">
    <property type="entry name" value="FMT C-terminal domain-like"/>
    <property type="match status" value="1"/>
</dbReference>
<dbReference type="OrthoDB" id="9802815at2"/>
<dbReference type="InterPro" id="IPR041711">
    <property type="entry name" value="Met-tRNA-FMT_N"/>
</dbReference>
<dbReference type="CDD" id="cd08704">
    <property type="entry name" value="Met_tRNA_FMT_C"/>
    <property type="match status" value="1"/>
</dbReference>
<proteinExistence type="inferred from homology"/>
<evidence type="ECO:0000256" key="2">
    <source>
        <dbReference type="ARBA" id="ARBA00012261"/>
    </source>
</evidence>
<dbReference type="InterPro" id="IPR044135">
    <property type="entry name" value="Met-tRNA-FMT_C"/>
</dbReference>
<keyword evidence="4 5" id="KW-0648">Protein biosynthesis</keyword>
<comment type="caution">
    <text evidence="8">The sequence shown here is derived from an EMBL/GenBank/DDBJ whole genome shotgun (WGS) entry which is preliminary data.</text>
</comment>
<dbReference type="GO" id="GO:0004479">
    <property type="term" value="F:methionyl-tRNA formyltransferase activity"/>
    <property type="evidence" value="ECO:0007669"/>
    <property type="project" value="UniProtKB-UniRule"/>
</dbReference>
<evidence type="ECO:0000259" key="6">
    <source>
        <dbReference type="Pfam" id="PF00551"/>
    </source>
</evidence>
<evidence type="ECO:0000313" key="8">
    <source>
        <dbReference type="EMBL" id="OZG65493.1"/>
    </source>
</evidence>
<dbReference type="PANTHER" id="PTHR11138:SF5">
    <property type="entry name" value="METHIONYL-TRNA FORMYLTRANSFERASE, MITOCHONDRIAL"/>
    <property type="match status" value="1"/>
</dbReference>
<comment type="catalytic activity">
    <reaction evidence="5">
        <text>L-methionyl-tRNA(fMet) + (6R)-10-formyltetrahydrofolate = N-formyl-L-methionyl-tRNA(fMet) + (6S)-5,6,7,8-tetrahydrofolate + H(+)</text>
        <dbReference type="Rhea" id="RHEA:24380"/>
        <dbReference type="Rhea" id="RHEA-COMP:9952"/>
        <dbReference type="Rhea" id="RHEA-COMP:9953"/>
        <dbReference type="ChEBI" id="CHEBI:15378"/>
        <dbReference type="ChEBI" id="CHEBI:57453"/>
        <dbReference type="ChEBI" id="CHEBI:78530"/>
        <dbReference type="ChEBI" id="CHEBI:78844"/>
        <dbReference type="ChEBI" id="CHEBI:195366"/>
        <dbReference type="EC" id="2.1.2.9"/>
    </reaction>
</comment>
<organism evidence="8 9">
    <name type="scientific">Bifidobacterium aquikefiri</name>
    <dbReference type="NCBI Taxonomy" id="1653207"/>
    <lineage>
        <taxon>Bacteria</taxon>
        <taxon>Bacillati</taxon>
        <taxon>Actinomycetota</taxon>
        <taxon>Actinomycetes</taxon>
        <taxon>Bifidobacteriales</taxon>
        <taxon>Bifidobacteriaceae</taxon>
        <taxon>Bifidobacterium</taxon>
    </lineage>
</organism>
<dbReference type="InterPro" id="IPR005793">
    <property type="entry name" value="Formyl_trans_C"/>
</dbReference>
<name>A0A261G2T6_9BIFI</name>
<dbReference type="EMBL" id="MWXA01000008">
    <property type="protein sequence ID" value="OZG65493.1"/>
    <property type="molecule type" value="Genomic_DNA"/>
</dbReference>
<protein>
    <recommendedName>
        <fullName evidence="2 5">Methionyl-tRNA formyltransferase</fullName>
        <ecNumber evidence="2 5">2.1.2.9</ecNumber>
    </recommendedName>
</protein>
<comment type="function">
    <text evidence="5">Attaches a formyl group to the free amino group of methionyl-tRNA(fMet). The formyl group appears to play a dual role in the initiator identity of N-formylmethionyl-tRNA by promoting its recognition by IF2 and preventing the misappropriation of this tRNA by the elongation apparatus.</text>
</comment>
<evidence type="ECO:0000313" key="9">
    <source>
        <dbReference type="Proteomes" id="UP000216451"/>
    </source>
</evidence>
<evidence type="ECO:0000256" key="5">
    <source>
        <dbReference type="HAMAP-Rule" id="MF_00182"/>
    </source>
</evidence>
<gene>
    <name evidence="5" type="primary">fmt</name>
    <name evidence="8" type="ORF">BAQU_1676</name>
</gene>
<dbReference type="GeneID" id="98296334"/>
<dbReference type="PANTHER" id="PTHR11138">
    <property type="entry name" value="METHIONYL-TRNA FORMYLTRANSFERASE"/>
    <property type="match status" value="1"/>
</dbReference>